<dbReference type="RefSeq" id="WP_149487592.1">
    <property type="nucleotide sequence ID" value="NZ_CP036150.1"/>
</dbReference>
<dbReference type="PANTHER" id="PTHR43257">
    <property type="entry name" value="PYRUVATE DEHYDROGENASE E1 COMPONENT BETA SUBUNIT"/>
    <property type="match status" value="1"/>
</dbReference>
<proteinExistence type="predicted"/>
<dbReference type="Pfam" id="PF02779">
    <property type="entry name" value="Transket_pyr"/>
    <property type="match status" value="1"/>
</dbReference>
<keyword evidence="4" id="KW-0786">Thiamine pyrophosphate</keyword>
<dbReference type="InterPro" id="IPR033248">
    <property type="entry name" value="Transketolase_C"/>
</dbReference>
<reference evidence="6 7" key="1">
    <citation type="submission" date="2019-02" db="EMBL/GenBank/DDBJ databases">
        <title>Complete Genome Sequence and Methylome Analysis of free living Spirochaetas.</title>
        <authorList>
            <person name="Fomenkov A."/>
            <person name="Dubinina G."/>
            <person name="Leshcheva N."/>
            <person name="Mikheeva N."/>
            <person name="Grabovich M."/>
            <person name="Vincze T."/>
            <person name="Roberts R.J."/>
        </authorList>
    </citation>
    <scope>NUCLEOTIDE SEQUENCE [LARGE SCALE GENOMIC DNA]</scope>
    <source>
        <strain evidence="6 7">K2</strain>
    </source>
</reference>
<comment type="function">
    <text evidence="2">E1 component of the 2-oxoglutarate dehydrogenase (OGDH) complex which catalyzes the decarboxylation of 2-oxoglutarate, the first step in the conversion of 2-oxoglutarate to succinyl-CoA and CO(2).</text>
</comment>
<dbReference type="Proteomes" id="UP000324209">
    <property type="component" value="Chromosome"/>
</dbReference>
<name>A0A5C1QQ79_9SPIO</name>
<evidence type="ECO:0000313" key="7">
    <source>
        <dbReference type="Proteomes" id="UP000324209"/>
    </source>
</evidence>
<accession>A0A5C1QQ79</accession>
<dbReference type="InterPro" id="IPR029061">
    <property type="entry name" value="THDP-binding"/>
</dbReference>
<gene>
    <name evidence="6" type="ORF">EXM22_16580</name>
</gene>
<dbReference type="EMBL" id="CP036150">
    <property type="protein sequence ID" value="QEN09518.1"/>
    <property type="molecule type" value="Genomic_DNA"/>
</dbReference>
<dbReference type="Pfam" id="PF00676">
    <property type="entry name" value="E1_dh"/>
    <property type="match status" value="1"/>
</dbReference>
<dbReference type="Gene3D" id="3.40.50.920">
    <property type="match status" value="1"/>
</dbReference>
<organism evidence="6 7">
    <name type="scientific">Oceanispirochaeta crateris</name>
    <dbReference type="NCBI Taxonomy" id="2518645"/>
    <lineage>
        <taxon>Bacteria</taxon>
        <taxon>Pseudomonadati</taxon>
        <taxon>Spirochaetota</taxon>
        <taxon>Spirochaetia</taxon>
        <taxon>Spirochaetales</taxon>
        <taxon>Spirochaetaceae</taxon>
        <taxon>Oceanispirochaeta</taxon>
    </lineage>
</organism>
<dbReference type="InterPro" id="IPR005475">
    <property type="entry name" value="Transketolase-like_Pyr-bd"/>
</dbReference>
<dbReference type="KEGG" id="ock:EXM22_16580"/>
<keyword evidence="3" id="KW-0560">Oxidoreductase</keyword>
<evidence type="ECO:0000259" key="5">
    <source>
        <dbReference type="SMART" id="SM00861"/>
    </source>
</evidence>
<dbReference type="PANTHER" id="PTHR43257:SF2">
    <property type="entry name" value="PYRUVATE DEHYDROGENASE E1 COMPONENT SUBUNIT BETA"/>
    <property type="match status" value="1"/>
</dbReference>
<feature type="domain" description="Transketolase-like pyrimidine-binding" evidence="5">
    <location>
        <begin position="472"/>
        <end position="645"/>
    </location>
</feature>
<dbReference type="OrthoDB" id="8732661at2"/>
<evidence type="ECO:0000313" key="6">
    <source>
        <dbReference type="EMBL" id="QEN09518.1"/>
    </source>
</evidence>
<evidence type="ECO:0000256" key="4">
    <source>
        <dbReference type="ARBA" id="ARBA00023052"/>
    </source>
</evidence>
<keyword evidence="7" id="KW-1185">Reference proteome</keyword>
<dbReference type="Pfam" id="PF02780">
    <property type="entry name" value="Transketolase_C"/>
    <property type="match status" value="1"/>
</dbReference>
<dbReference type="CDD" id="cd02000">
    <property type="entry name" value="TPP_E1_PDC_ADC_BCADC"/>
    <property type="match status" value="1"/>
</dbReference>
<comment type="cofactor">
    <cofactor evidence="1">
        <name>thiamine diphosphate</name>
        <dbReference type="ChEBI" id="CHEBI:58937"/>
    </cofactor>
</comment>
<dbReference type="SUPFAM" id="SSF52922">
    <property type="entry name" value="TK C-terminal domain-like"/>
    <property type="match status" value="1"/>
</dbReference>
<evidence type="ECO:0000256" key="2">
    <source>
        <dbReference type="ARBA" id="ARBA00003906"/>
    </source>
</evidence>
<evidence type="ECO:0000256" key="1">
    <source>
        <dbReference type="ARBA" id="ARBA00001964"/>
    </source>
</evidence>
<dbReference type="SUPFAM" id="SSF52518">
    <property type="entry name" value="Thiamin diphosphate-binding fold (THDP-binding)"/>
    <property type="match status" value="2"/>
</dbReference>
<protein>
    <submittedName>
        <fullName evidence="6">Dehydrogenase</fullName>
    </submittedName>
</protein>
<dbReference type="InterPro" id="IPR001017">
    <property type="entry name" value="DH_E1"/>
</dbReference>
<dbReference type="SMART" id="SM00861">
    <property type="entry name" value="Transket_pyr"/>
    <property type="match status" value="1"/>
</dbReference>
<dbReference type="AlphaFoldDB" id="A0A5C1QQ79"/>
<dbReference type="Gene3D" id="3.40.50.970">
    <property type="match status" value="2"/>
</dbReference>
<dbReference type="GO" id="GO:0016624">
    <property type="term" value="F:oxidoreductase activity, acting on the aldehyde or oxo group of donors, disulfide as acceptor"/>
    <property type="evidence" value="ECO:0007669"/>
    <property type="project" value="InterPro"/>
</dbReference>
<evidence type="ECO:0000256" key="3">
    <source>
        <dbReference type="ARBA" id="ARBA00023002"/>
    </source>
</evidence>
<dbReference type="InterPro" id="IPR009014">
    <property type="entry name" value="Transketo_C/PFOR_II"/>
</dbReference>
<sequence>MAQQISVDPKKIREPQVIKLKDIPVNQYKQDIKDEIKKFGKDGLKQAYYDMLIIREFETMLNSIKKEGNYQGIAYDHKGPAHLAIGQESAYVGQSLALDTDDFIFGSHRSHGEILAKCFKAVYAMDEASLKSTMEGFMDGDTLKVVQDHHNGSSLRDTAENFVLYGALAEVFARKAGFNRGLGGSMHTFFSPFGSMPNNAIVGGSGDIALGAALFKRVNRKNGIVIANIGDGSLACGPVWEGLMMAAMDQYKTLWDKDLGGMPPYLLNVFNNFYAMGGQPVGETMGFGTAARLGAGVNPENMHAERIDGFNPLAVAEATMRKKELLLKGEGPALLDTITYRQSGHSPSDASSYRTKEEMDAFAAMDCIVEFGEYLKAGKVITQKEMDSMKEKVVGKITTTMKLAIDDTISPRVGGQFIESVMYSMGNMPKMEDREPEVLMPLSENPRVKQLARKARYAYDESGKKLPASKTYAFRDGIFEAMAHRFYEDPTMIAYGEDVRDWGGAFACYRGLTEALPYHRFFNSPISEASIVGSAVGYAMAGGRAVVELMYCDFLGRAGDEVFNQMPKWQSMSGGVLKMPLVLRVSVGSKYGAQHSQDWSALVAHIPGLKVMFPATPYDAKGMLNLALRGTDPVIFLESQKVYGEAELFEKDGVPEGYYEVPEGEPAIRKEGNDLTIMSIGATLYPAMDAAKLMEDKYGLSVEVIDLRFINPLNYEPLVDSLKKTGRCVLVSDATERGAFTHNVASNLTRLAFDYLDAPPVVVGSRNWISPPAEMEEIFFPQVSWIIDTVHEQIMPLPGHTVETVQTNGDWIRRLRLGV</sequence>